<keyword evidence="2" id="KW-1185">Reference proteome</keyword>
<protein>
    <recommendedName>
        <fullName evidence="3">Excisionase</fullName>
    </recommendedName>
</protein>
<dbReference type="Gene3D" id="1.10.238.160">
    <property type="match status" value="1"/>
</dbReference>
<dbReference type="EMBL" id="CP093310">
    <property type="protein sequence ID" value="WXX23732.1"/>
    <property type="molecule type" value="Genomic_DNA"/>
</dbReference>
<reference evidence="1" key="1">
    <citation type="submission" date="2024-03" db="EMBL/GenBank/DDBJ databases">
        <title>Psychrobacter raelis sp. nov. isolated from a dog with peritonitis.</title>
        <authorList>
            <person name="Schiavone A."/>
            <person name="Manzulli V."/>
            <person name="Camarda A."/>
            <person name="Cafiero M.A."/>
            <person name="Vasco I."/>
            <person name="Marino L."/>
            <person name="Pennuzzi G."/>
            <person name="Serrecchia L."/>
            <person name="Galante D."/>
            <person name="Pugliese N."/>
        </authorList>
    </citation>
    <scope>NUCLEOTIDE SEQUENCE</scope>
    <source>
        <strain evidence="1">PraFG1</strain>
    </source>
</reference>
<sequence>MSGIYYTTAQIKEIFCWESNTTIYRKMESGFLPEPDLKGRPNKWLKSKIDDIISKQSVSADSEENEA</sequence>
<proteinExistence type="predicted"/>
<gene>
    <name evidence="1" type="ORF">MN210_18545</name>
</gene>
<dbReference type="AlphaFoldDB" id="A0AAU6PTF2"/>
<organism evidence="1 2">
    <name type="scientific">Psychrobacter raelei</name>
    <dbReference type="NCBI Taxonomy" id="2565531"/>
    <lineage>
        <taxon>Bacteria</taxon>
        <taxon>Pseudomonadati</taxon>
        <taxon>Pseudomonadota</taxon>
        <taxon>Gammaproteobacteria</taxon>
        <taxon>Moraxellales</taxon>
        <taxon>Moraxellaceae</taxon>
        <taxon>Psychrobacter</taxon>
    </lineage>
</organism>
<accession>A0AAU6PTF2</accession>
<evidence type="ECO:0000313" key="2">
    <source>
        <dbReference type="Proteomes" id="UP000829560"/>
    </source>
</evidence>
<dbReference type="Proteomes" id="UP000829560">
    <property type="component" value="Chromosome"/>
</dbReference>
<name>A0AAU6PTF2_9GAMM</name>
<evidence type="ECO:0008006" key="3">
    <source>
        <dbReference type="Google" id="ProtNLM"/>
    </source>
</evidence>
<dbReference type="RefSeq" id="WP_201544160.1">
    <property type="nucleotide sequence ID" value="NZ_CP093310.2"/>
</dbReference>
<dbReference type="KEGG" id="prae:MN210_18545"/>
<evidence type="ECO:0000313" key="1">
    <source>
        <dbReference type="EMBL" id="WXX23732.1"/>
    </source>
</evidence>